<organism evidence="2 3">
    <name type="scientific">Plectus sambesii</name>
    <dbReference type="NCBI Taxonomy" id="2011161"/>
    <lineage>
        <taxon>Eukaryota</taxon>
        <taxon>Metazoa</taxon>
        <taxon>Ecdysozoa</taxon>
        <taxon>Nematoda</taxon>
        <taxon>Chromadorea</taxon>
        <taxon>Plectida</taxon>
        <taxon>Plectina</taxon>
        <taxon>Plectoidea</taxon>
        <taxon>Plectidae</taxon>
        <taxon>Plectus</taxon>
    </lineage>
</organism>
<dbReference type="WBParaSite" id="PSAMB.scaffold1759size28035.g14723.t1">
    <property type="protein sequence ID" value="PSAMB.scaffold1759size28035.g14723.t1"/>
    <property type="gene ID" value="PSAMB.scaffold1759size28035.g14723"/>
</dbReference>
<sequence length="164" mass="17367">MISYIFGLVSLWIVWLPNNRACITTIPSDDMTDPPIVCQDPAPLFSSPDEFVKIVIPAANTNGATTPVGGVVTVTCENANTNPALIGSGLTVSFDTNGQNVQNFDNFNGGFEQFTLTCQSSGLWFFDIFGDSVKPGPAMFSGIVSTPGAALCQGCYGQIAPYCH</sequence>
<dbReference type="Proteomes" id="UP000887566">
    <property type="component" value="Unplaced"/>
</dbReference>
<keyword evidence="1" id="KW-0732">Signal</keyword>
<name>A0A914VAZ3_9BILA</name>
<feature type="chain" id="PRO_5037869698" evidence="1">
    <location>
        <begin position="22"/>
        <end position="164"/>
    </location>
</feature>
<accession>A0A914VAZ3</accession>
<dbReference type="AlphaFoldDB" id="A0A914VAZ3"/>
<evidence type="ECO:0000313" key="3">
    <source>
        <dbReference type="WBParaSite" id="PSAMB.scaffold1759size28035.g14723.t1"/>
    </source>
</evidence>
<proteinExistence type="predicted"/>
<evidence type="ECO:0000313" key="2">
    <source>
        <dbReference type="Proteomes" id="UP000887566"/>
    </source>
</evidence>
<protein>
    <submittedName>
        <fullName evidence="3">C6 domain-containing protein</fullName>
    </submittedName>
</protein>
<feature type="signal peptide" evidence="1">
    <location>
        <begin position="1"/>
        <end position="21"/>
    </location>
</feature>
<reference evidence="3" key="1">
    <citation type="submission" date="2022-11" db="UniProtKB">
        <authorList>
            <consortium name="WormBaseParasite"/>
        </authorList>
    </citation>
    <scope>IDENTIFICATION</scope>
</reference>
<keyword evidence="2" id="KW-1185">Reference proteome</keyword>
<evidence type="ECO:0000256" key="1">
    <source>
        <dbReference type="SAM" id="SignalP"/>
    </source>
</evidence>